<dbReference type="KEGG" id="dfc:DFI_08655"/>
<dbReference type="PANTHER" id="PTHR36304:SF4">
    <property type="entry name" value="DUF4388 DOMAIN-CONTAINING PROTEIN"/>
    <property type="match status" value="1"/>
</dbReference>
<dbReference type="Pfam" id="PF14332">
    <property type="entry name" value="DUF4388"/>
    <property type="match status" value="1"/>
</dbReference>
<dbReference type="EMBL" id="CP021081">
    <property type="protein sequence ID" value="ASN81061.1"/>
    <property type="molecule type" value="Genomic_DNA"/>
</dbReference>
<accession>A0A221SWS1</accession>
<reference evidence="2 3" key="1">
    <citation type="submission" date="2017-05" db="EMBL/GenBank/DDBJ databases">
        <title>The complete genome sequence of Deinococcus ficus isolated from the rhizosphere of the Ficus religiosa L. in Taiwan.</title>
        <authorList>
            <person name="Wu K.-M."/>
            <person name="Liao T.-L."/>
            <person name="Liu Y.-M."/>
            <person name="Young C.-C."/>
            <person name="Tsai S.-F."/>
        </authorList>
    </citation>
    <scope>NUCLEOTIDE SEQUENCE [LARGE SCALE GENOMIC DNA]</scope>
    <source>
        <strain evidence="2 3">CC-FR2-10</strain>
    </source>
</reference>
<protein>
    <submittedName>
        <fullName evidence="2">GTPase-activating protein</fullName>
    </submittedName>
</protein>
<evidence type="ECO:0000313" key="2">
    <source>
        <dbReference type="EMBL" id="ASN81061.1"/>
    </source>
</evidence>
<dbReference type="AlphaFoldDB" id="A0A221SWS1"/>
<dbReference type="RefSeq" id="WP_022801704.1">
    <property type="nucleotide sequence ID" value="NZ_ATTJ01000001.1"/>
</dbReference>
<dbReference type="STRING" id="317577.GCA_000419625_02185"/>
<dbReference type="Proteomes" id="UP000259030">
    <property type="component" value="Chromosome"/>
</dbReference>
<dbReference type="InterPro" id="IPR025497">
    <property type="entry name" value="PatA-like_N"/>
</dbReference>
<dbReference type="OrthoDB" id="9809380at2"/>
<keyword evidence="3" id="KW-1185">Reference proteome</keyword>
<name>A0A221SWS1_9DEIO</name>
<gene>
    <name evidence="2" type="ORF">DFI_08655</name>
</gene>
<evidence type="ECO:0000313" key="3">
    <source>
        <dbReference type="Proteomes" id="UP000259030"/>
    </source>
</evidence>
<proteinExistence type="predicted"/>
<dbReference type="PANTHER" id="PTHR36304">
    <property type="entry name" value="DOMAIN GTPASE-ACTIVATING PROTEIN, PUTATIVE-RELATED-RELATED"/>
    <property type="match status" value="1"/>
</dbReference>
<feature type="domain" description="PatA-like N-terminal" evidence="1">
    <location>
        <begin position="3"/>
        <end position="100"/>
    </location>
</feature>
<organism evidence="2 3">
    <name type="scientific">Deinococcus ficus</name>
    <dbReference type="NCBI Taxonomy" id="317577"/>
    <lineage>
        <taxon>Bacteria</taxon>
        <taxon>Thermotogati</taxon>
        <taxon>Deinococcota</taxon>
        <taxon>Deinococci</taxon>
        <taxon>Deinococcales</taxon>
        <taxon>Deinococcaceae</taxon>
        <taxon>Deinococcus</taxon>
    </lineage>
</organism>
<sequence length="184" mass="20299">MVRGDLTIFPLLSVMQMLLASGKAGKLSVTHPRGGDFWVDAGDIVHAQYGPMKGEPALQVLASLDGGIFTFEPNVAAPDRTLSLRREVALTHMLFDQDGWAEVLKVFPEWTSTLRFSARWSEAQPVTQQQYRALRMVTPGVSIRGMLERLAFRPAGDPSTLKPRELLDTLRPFVQAGLVEVVPA</sequence>
<evidence type="ECO:0000259" key="1">
    <source>
        <dbReference type="Pfam" id="PF14332"/>
    </source>
</evidence>